<evidence type="ECO:0000256" key="5">
    <source>
        <dbReference type="ARBA" id="ARBA00023065"/>
    </source>
</evidence>
<dbReference type="InterPro" id="IPR006153">
    <property type="entry name" value="Cation/H_exchanger_TM"/>
</dbReference>
<dbReference type="InterPro" id="IPR050794">
    <property type="entry name" value="CPA2_transporter"/>
</dbReference>
<dbReference type="Gene3D" id="1.20.1530.20">
    <property type="match status" value="1"/>
</dbReference>
<sequence length="194" mass="20513">RQLLIRSPRTASGANLLVLIASGVFLSAWTTSWIGIHAIFGAFAFGLIMPREARERLHRRVATPLSGIVTLLLPVFFIVTGLSVDVGLLGLGGLAALGLILLVAVVGKYAGTVLPARMSGMSWRDAGAFGTLMNTRGLTEIVILSIGRELGVIDQEMFTMMVLMALVTTAMAGPLLHWLGVTRPPAPVLASVPD</sequence>
<evidence type="ECO:0000256" key="2">
    <source>
        <dbReference type="ARBA" id="ARBA00022448"/>
    </source>
</evidence>
<feature type="non-terminal residue" evidence="9">
    <location>
        <position position="194"/>
    </location>
</feature>
<evidence type="ECO:0000259" key="8">
    <source>
        <dbReference type="Pfam" id="PF00999"/>
    </source>
</evidence>
<evidence type="ECO:0000256" key="4">
    <source>
        <dbReference type="ARBA" id="ARBA00022989"/>
    </source>
</evidence>
<feature type="transmembrane region" description="Helical" evidence="7">
    <location>
        <begin position="61"/>
        <end position="82"/>
    </location>
</feature>
<keyword evidence="6 7" id="KW-0472">Membrane</keyword>
<gene>
    <name evidence="9" type="ORF">ADK38_14955</name>
</gene>
<evidence type="ECO:0000256" key="1">
    <source>
        <dbReference type="ARBA" id="ARBA00004141"/>
    </source>
</evidence>
<organism evidence="9 10">
    <name type="scientific">Streptomyces varsoviensis</name>
    <dbReference type="NCBI Taxonomy" id="67373"/>
    <lineage>
        <taxon>Bacteria</taxon>
        <taxon>Bacillati</taxon>
        <taxon>Actinomycetota</taxon>
        <taxon>Actinomycetes</taxon>
        <taxon>Kitasatosporales</taxon>
        <taxon>Streptomycetaceae</taxon>
        <taxon>Streptomyces</taxon>
    </lineage>
</organism>
<comment type="subcellular location">
    <subcellularLocation>
        <location evidence="1">Membrane</location>
        <topology evidence="1">Multi-pass membrane protein</topology>
    </subcellularLocation>
</comment>
<reference evidence="9 10" key="1">
    <citation type="submission" date="2015-07" db="EMBL/GenBank/DDBJ databases">
        <authorList>
            <person name="Ju K.-S."/>
            <person name="Doroghazi J.R."/>
            <person name="Metcalf W.W."/>
        </authorList>
    </citation>
    <scope>NUCLEOTIDE SEQUENCE [LARGE SCALE GENOMIC DNA]</scope>
    <source>
        <strain evidence="9 10">NRRL B-3589</strain>
    </source>
</reference>
<keyword evidence="2" id="KW-0813">Transport</keyword>
<feature type="transmembrane region" description="Helical" evidence="7">
    <location>
        <begin position="88"/>
        <end position="111"/>
    </location>
</feature>
<keyword evidence="3 7" id="KW-0812">Transmembrane</keyword>
<comment type="caution">
    <text evidence="9">The sequence shown here is derived from an EMBL/GenBank/DDBJ whole genome shotgun (WGS) entry which is preliminary data.</text>
</comment>
<feature type="domain" description="Cation/H+ exchanger transmembrane" evidence="8">
    <location>
        <begin position="12"/>
        <end position="179"/>
    </location>
</feature>
<evidence type="ECO:0000313" key="9">
    <source>
        <dbReference type="EMBL" id="KOG89320.1"/>
    </source>
</evidence>
<name>A0ABR5J7D0_9ACTN</name>
<dbReference type="PANTHER" id="PTHR32468">
    <property type="entry name" value="CATION/H + ANTIPORTER"/>
    <property type="match status" value="1"/>
</dbReference>
<dbReference type="Proteomes" id="UP000037020">
    <property type="component" value="Unassembled WGS sequence"/>
</dbReference>
<evidence type="ECO:0000256" key="6">
    <source>
        <dbReference type="ARBA" id="ARBA00023136"/>
    </source>
</evidence>
<feature type="transmembrane region" description="Helical" evidence="7">
    <location>
        <begin position="16"/>
        <end position="49"/>
    </location>
</feature>
<keyword evidence="5" id="KW-0406">Ion transport</keyword>
<dbReference type="PANTHER" id="PTHR32468:SF0">
    <property type="entry name" value="K(+)_H(+) ANTIPORTER 1"/>
    <property type="match status" value="1"/>
</dbReference>
<evidence type="ECO:0000256" key="3">
    <source>
        <dbReference type="ARBA" id="ARBA00022692"/>
    </source>
</evidence>
<protein>
    <submittedName>
        <fullName evidence="9">Sodium:proton exchanger</fullName>
    </submittedName>
</protein>
<accession>A0ABR5J7D0</accession>
<keyword evidence="4 7" id="KW-1133">Transmembrane helix</keyword>
<dbReference type="InterPro" id="IPR038770">
    <property type="entry name" value="Na+/solute_symporter_sf"/>
</dbReference>
<evidence type="ECO:0000313" key="10">
    <source>
        <dbReference type="Proteomes" id="UP000037020"/>
    </source>
</evidence>
<dbReference type="EMBL" id="LGUT01001254">
    <property type="protein sequence ID" value="KOG89320.1"/>
    <property type="molecule type" value="Genomic_DNA"/>
</dbReference>
<feature type="non-terminal residue" evidence="9">
    <location>
        <position position="1"/>
    </location>
</feature>
<dbReference type="Pfam" id="PF00999">
    <property type="entry name" value="Na_H_Exchanger"/>
    <property type="match status" value="1"/>
</dbReference>
<proteinExistence type="predicted"/>
<keyword evidence="10" id="KW-1185">Reference proteome</keyword>
<evidence type="ECO:0000256" key="7">
    <source>
        <dbReference type="SAM" id="Phobius"/>
    </source>
</evidence>
<feature type="transmembrane region" description="Helical" evidence="7">
    <location>
        <begin position="158"/>
        <end position="179"/>
    </location>
</feature>